<proteinExistence type="predicted"/>
<dbReference type="SUPFAM" id="SSF53850">
    <property type="entry name" value="Periplasmic binding protein-like II"/>
    <property type="match status" value="1"/>
</dbReference>
<dbReference type="Gene3D" id="3.40.190.10">
    <property type="entry name" value="Periplasmic binding protein-like II"/>
    <property type="match status" value="2"/>
</dbReference>
<evidence type="ECO:0000313" key="3">
    <source>
        <dbReference type="Proteomes" id="UP000019225"/>
    </source>
</evidence>
<dbReference type="STRING" id="1449976.KALB_910"/>
<dbReference type="Proteomes" id="UP000019225">
    <property type="component" value="Chromosome"/>
</dbReference>
<dbReference type="GO" id="GO:0030976">
    <property type="term" value="F:thiamine pyrophosphate binding"/>
    <property type="evidence" value="ECO:0007669"/>
    <property type="project" value="TreeGrafter"/>
</dbReference>
<dbReference type="PANTHER" id="PTHR30006">
    <property type="entry name" value="THIAMINE-BINDING PERIPLASMIC PROTEIN-RELATED"/>
    <property type="match status" value="1"/>
</dbReference>
<dbReference type="GO" id="GO:0030288">
    <property type="term" value="C:outer membrane-bounded periplasmic space"/>
    <property type="evidence" value="ECO:0007669"/>
    <property type="project" value="TreeGrafter"/>
</dbReference>
<dbReference type="AlphaFoldDB" id="W5W7U1"/>
<dbReference type="HOGENOM" id="CLU_026974_6_1_11"/>
<organism evidence="2 3">
    <name type="scientific">Kutzneria albida DSM 43870</name>
    <dbReference type="NCBI Taxonomy" id="1449976"/>
    <lineage>
        <taxon>Bacteria</taxon>
        <taxon>Bacillati</taxon>
        <taxon>Actinomycetota</taxon>
        <taxon>Actinomycetes</taxon>
        <taxon>Pseudonocardiales</taxon>
        <taxon>Pseudonocardiaceae</taxon>
        <taxon>Kutzneria</taxon>
    </lineage>
</organism>
<dbReference type="OrthoDB" id="366726at2"/>
<dbReference type="GO" id="GO:0015888">
    <property type="term" value="P:thiamine transport"/>
    <property type="evidence" value="ECO:0007669"/>
    <property type="project" value="InterPro"/>
</dbReference>
<accession>W5W7U1</accession>
<dbReference type="InterPro" id="IPR005948">
    <property type="entry name" value="ThiB-like"/>
</dbReference>
<dbReference type="PANTHER" id="PTHR30006:SF2">
    <property type="entry name" value="ABC TRANSPORTER SUBSTRATE-BINDING PROTEIN"/>
    <property type="match status" value="1"/>
</dbReference>
<dbReference type="NCBIfam" id="TIGR01254">
    <property type="entry name" value="sfuA"/>
    <property type="match status" value="1"/>
</dbReference>
<dbReference type="eggNOG" id="COG4143">
    <property type="taxonomic scope" value="Bacteria"/>
</dbReference>
<dbReference type="PATRIC" id="fig|1449976.3.peg.913"/>
<dbReference type="PROSITE" id="PS51257">
    <property type="entry name" value="PROKAR_LIPOPROTEIN"/>
    <property type="match status" value="1"/>
</dbReference>
<dbReference type="Pfam" id="PF13343">
    <property type="entry name" value="SBP_bac_6"/>
    <property type="match status" value="1"/>
</dbReference>
<keyword evidence="1" id="KW-0732">Signal</keyword>
<gene>
    <name evidence="2" type="ORF">KALB_910</name>
</gene>
<keyword evidence="3" id="KW-1185">Reference proteome</keyword>
<dbReference type="GO" id="GO:0030975">
    <property type="term" value="F:thiamine binding"/>
    <property type="evidence" value="ECO:0007669"/>
    <property type="project" value="InterPro"/>
</dbReference>
<protein>
    <submittedName>
        <fullName evidence="2">Thiamine ABC transporter periplasmic protein</fullName>
    </submittedName>
</protein>
<dbReference type="KEGG" id="kal:KALB_910"/>
<dbReference type="RefSeq" id="WP_081789190.1">
    <property type="nucleotide sequence ID" value="NZ_CP007155.1"/>
</dbReference>
<name>W5W7U1_9PSEU</name>
<evidence type="ECO:0000313" key="2">
    <source>
        <dbReference type="EMBL" id="AHH94284.1"/>
    </source>
</evidence>
<dbReference type="EMBL" id="CP007155">
    <property type="protein sequence ID" value="AHH94284.1"/>
    <property type="molecule type" value="Genomic_DNA"/>
</dbReference>
<evidence type="ECO:0000256" key="1">
    <source>
        <dbReference type="ARBA" id="ARBA00022729"/>
    </source>
</evidence>
<sequence length="354" mass="37913">MCSRASRSPGGDLAKQARLGAALLVAALAAGCSLSGGQSQNQSHAVTLVTHDSWQVDKATFEEFQKTSGIKVTVSPNGDAGALTTKLVLTKSNPIGDLAYGVDSTFASRALGEGVFAEYRSPEAEQGPQRYKLDDTGRLTAVDVGDVCLNVDTGWFTQKGLPAPASYADLIDPRYKDLLVVEDPATSSPGLAFLLGTIAANGQNGWQDYWTRLKANGVKVDAGWTEAYSQDFSGSSGKGHRPIVVSYASSPPSEQGRTKALLDTCYRQVEYAGVLAGAKNPEDARKVLDFLLSQKFQSQVAEQMYVYPARAGVALPDSWKTAAPLPDKPAQLPADQVQANREQWVQQWRKLVQG</sequence>
<reference evidence="2 3" key="1">
    <citation type="journal article" date="2014" name="BMC Genomics">
        <title>Complete genome sequence of producer of the glycopeptide antibiotic Aculeximycin Kutzneria albida DSM 43870T, a representative of minor genus of Pseudonocardiaceae.</title>
        <authorList>
            <person name="Rebets Y."/>
            <person name="Tokovenko B."/>
            <person name="Lushchyk I."/>
            <person name="Ruckert C."/>
            <person name="Zaburannyi N."/>
            <person name="Bechthold A."/>
            <person name="Kalinowski J."/>
            <person name="Luzhetskyy A."/>
        </authorList>
    </citation>
    <scope>NUCLEOTIDE SEQUENCE [LARGE SCALE GENOMIC DNA]</scope>
    <source>
        <strain evidence="2">DSM 43870</strain>
    </source>
</reference>